<dbReference type="Proteomes" id="UP001281147">
    <property type="component" value="Unassembled WGS sequence"/>
</dbReference>
<name>A0ACC3MBV9_9PEZI</name>
<dbReference type="EMBL" id="JAUTXU010000345">
    <property type="protein sequence ID" value="KAK3684442.1"/>
    <property type="molecule type" value="Genomic_DNA"/>
</dbReference>
<gene>
    <name evidence="1" type="ORF">LTR37_020282</name>
</gene>
<comment type="caution">
    <text evidence="1">The sequence shown here is derived from an EMBL/GenBank/DDBJ whole genome shotgun (WGS) entry which is preliminary data.</text>
</comment>
<protein>
    <submittedName>
        <fullName evidence="1">Uncharacterized protein</fullName>
    </submittedName>
</protein>
<reference evidence="1" key="1">
    <citation type="submission" date="2023-07" db="EMBL/GenBank/DDBJ databases">
        <title>Black Yeasts Isolated from many extreme environments.</title>
        <authorList>
            <person name="Coleine C."/>
            <person name="Stajich J.E."/>
            <person name="Selbmann L."/>
        </authorList>
    </citation>
    <scope>NUCLEOTIDE SEQUENCE</scope>
    <source>
        <strain evidence="1">CCFEE 5714</strain>
    </source>
</reference>
<sequence length="193" mass="20382">MSAIAVSLPGLVSLTTLEYGDESIKVIEVASFASSSNTKARHLTPNTQSHQTQLIITQPEDTTMRTNIIITTALAALAAAAPTMGGRAPKYYGVSLYVNSAPASKPPVRSPAPIEINKLTSLHRSKASELTFDKSVHAHVDLNAVECRAYEDEAGIVLLTAGFTNKQPAKLGETPVAVGSVLCYIAVKFTDSA</sequence>
<keyword evidence="2" id="KW-1185">Reference proteome</keyword>
<proteinExistence type="predicted"/>
<evidence type="ECO:0000313" key="2">
    <source>
        <dbReference type="Proteomes" id="UP001281147"/>
    </source>
</evidence>
<evidence type="ECO:0000313" key="1">
    <source>
        <dbReference type="EMBL" id="KAK3684442.1"/>
    </source>
</evidence>
<organism evidence="1 2">
    <name type="scientific">Vermiconidia calcicola</name>
    <dbReference type="NCBI Taxonomy" id="1690605"/>
    <lineage>
        <taxon>Eukaryota</taxon>
        <taxon>Fungi</taxon>
        <taxon>Dikarya</taxon>
        <taxon>Ascomycota</taxon>
        <taxon>Pezizomycotina</taxon>
        <taxon>Dothideomycetes</taxon>
        <taxon>Dothideomycetidae</taxon>
        <taxon>Mycosphaerellales</taxon>
        <taxon>Extremaceae</taxon>
        <taxon>Vermiconidia</taxon>
    </lineage>
</organism>
<accession>A0ACC3MBV9</accession>